<evidence type="ECO:0000313" key="10">
    <source>
        <dbReference type="EMBL" id="KAJ6624274.1"/>
    </source>
</evidence>
<feature type="transmembrane region" description="Helical" evidence="9">
    <location>
        <begin position="197"/>
        <end position="220"/>
    </location>
</feature>
<dbReference type="SUPFAM" id="SSF118215">
    <property type="entry name" value="Proton glutamate symport protein"/>
    <property type="match status" value="1"/>
</dbReference>
<dbReference type="GO" id="GO:0005886">
    <property type="term" value="C:plasma membrane"/>
    <property type="evidence" value="ECO:0007669"/>
    <property type="project" value="TreeGrafter"/>
</dbReference>
<feature type="transmembrane region" description="Helical" evidence="9">
    <location>
        <begin position="274"/>
        <end position="299"/>
    </location>
</feature>
<keyword evidence="6 9" id="KW-1133">Transmembrane helix</keyword>
<organism evidence="10 11">
    <name type="scientific">Pseudolycoriella hygida</name>
    <dbReference type="NCBI Taxonomy" id="35572"/>
    <lineage>
        <taxon>Eukaryota</taxon>
        <taxon>Metazoa</taxon>
        <taxon>Ecdysozoa</taxon>
        <taxon>Arthropoda</taxon>
        <taxon>Hexapoda</taxon>
        <taxon>Insecta</taxon>
        <taxon>Pterygota</taxon>
        <taxon>Neoptera</taxon>
        <taxon>Endopterygota</taxon>
        <taxon>Diptera</taxon>
        <taxon>Nematocera</taxon>
        <taxon>Sciaroidea</taxon>
        <taxon>Sciaridae</taxon>
        <taxon>Pseudolycoriella</taxon>
    </lineage>
</organism>
<comment type="caution">
    <text evidence="10">The sequence shown here is derived from an EMBL/GenBank/DDBJ whole genome shotgun (WGS) entry which is preliminary data.</text>
</comment>
<keyword evidence="3 9" id="KW-0813">Transport</keyword>
<dbReference type="GO" id="GO:0005313">
    <property type="term" value="F:L-glutamate transmembrane transporter activity"/>
    <property type="evidence" value="ECO:0007669"/>
    <property type="project" value="TreeGrafter"/>
</dbReference>
<feature type="non-terminal residue" evidence="10">
    <location>
        <position position="495"/>
    </location>
</feature>
<evidence type="ECO:0000313" key="11">
    <source>
        <dbReference type="Proteomes" id="UP001151699"/>
    </source>
</evidence>
<keyword evidence="7 9" id="KW-0472">Membrane</keyword>
<dbReference type="PRINTS" id="PR00173">
    <property type="entry name" value="EDTRNSPORT"/>
</dbReference>
<dbReference type="PROSITE" id="PS00714">
    <property type="entry name" value="NA_DICARBOXYL_SYMP_2"/>
    <property type="match status" value="1"/>
</dbReference>
<dbReference type="GO" id="GO:0015501">
    <property type="term" value="F:glutamate:sodium symporter activity"/>
    <property type="evidence" value="ECO:0007669"/>
    <property type="project" value="TreeGrafter"/>
</dbReference>
<evidence type="ECO:0000256" key="4">
    <source>
        <dbReference type="ARBA" id="ARBA00022692"/>
    </source>
</evidence>
<comment type="subcellular location">
    <subcellularLocation>
        <location evidence="1 9">Membrane</location>
        <topology evidence="1 9">Multi-pass membrane protein</topology>
    </subcellularLocation>
</comment>
<feature type="transmembrane region" description="Helical" evidence="9">
    <location>
        <begin position="26"/>
        <end position="48"/>
    </location>
</feature>
<keyword evidence="4 9" id="KW-0812">Transmembrane</keyword>
<name>A0A9Q0MI83_9DIPT</name>
<proteinExistence type="inferred from homology"/>
<feature type="transmembrane region" description="Helical" evidence="9">
    <location>
        <begin position="68"/>
        <end position="92"/>
    </location>
</feature>
<dbReference type="InterPro" id="IPR001991">
    <property type="entry name" value="Na-dicarboxylate_symporter"/>
</dbReference>
<dbReference type="InterPro" id="IPR036458">
    <property type="entry name" value="Na:dicarbo_symporter_sf"/>
</dbReference>
<dbReference type="OrthoDB" id="5877963at2759"/>
<dbReference type="Pfam" id="PF00375">
    <property type="entry name" value="SDF"/>
    <property type="match status" value="1"/>
</dbReference>
<dbReference type="InterPro" id="IPR050746">
    <property type="entry name" value="DAACS"/>
</dbReference>
<evidence type="ECO:0000256" key="6">
    <source>
        <dbReference type="ARBA" id="ARBA00022989"/>
    </source>
</evidence>
<dbReference type="PANTHER" id="PTHR11958:SF63">
    <property type="entry name" value="AMINO ACID TRANSPORTER"/>
    <property type="match status" value="1"/>
</dbReference>
<evidence type="ECO:0000256" key="1">
    <source>
        <dbReference type="ARBA" id="ARBA00004141"/>
    </source>
</evidence>
<dbReference type="InterPro" id="IPR018107">
    <property type="entry name" value="Na-dicarboxylate_symporter_CS"/>
</dbReference>
<evidence type="ECO:0000256" key="5">
    <source>
        <dbReference type="ARBA" id="ARBA00022847"/>
    </source>
</evidence>
<dbReference type="AlphaFoldDB" id="A0A9Q0MI83"/>
<dbReference type="Gene3D" id="1.10.3860.10">
    <property type="entry name" value="Sodium:dicarboxylate symporter"/>
    <property type="match status" value="1"/>
</dbReference>
<keyword evidence="8" id="KW-0325">Glycoprotein</keyword>
<reference evidence="10" key="1">
    <citation type="submission" date="2022-07" db="EMBL/GenBank/DDBJ databases">
        <authorList>
            <person name="Trinca V."/>
            <person name="Uliana J.V.C."/>
            <person name="Torres T.T."/>
            <person name="Ward R.J."/>
            <person name="Monesi N."/>
        </authorList>
    </citation>
    <scope>NUCLEOTIDE SEQUENCE</scope>
    <source>
        <strain evidence="10">HSMRA1968</strain>
        <tissue evidence="10">Whole embryos</tissue>
    </source>
</reference>
<dbReference type="GO" id="GO:0015175">
    <property type="term" value="F:neutral L-amino acid transmembrane transporter activity"/>
    <property type="evidence" value="ECO:0007669"/>
    <property type="project" value="TreeGrafter"/>
</dbReference>
<feature type="transmembrane region" description="Helical" evidence="9">
    <location>
        <begin position="104"/>
        <end position="126"/>
    </location>
</feature>
<dbReference type="Proteomes" id="UP001151699">
    <property type="component" value="Unassembled WGS sequence"/>
</dbReference>
<evidence type="ECO:0000256" key="8">
    <source>
        <dbReference type="ARBA" id="ARBA00023180"/>
    </source>
</evidence>
<evidence type="ECO:0000256" key="7">
    <source>
        <dbReference type="ARBA" id="ARBA00023136"/>
    </source>
</evidence>
<dbReference type="PANTHER" id="PTHR11958">
    <property type="entry name" value="SODIUM/DICARBOXYLATE SYMPORTER-RELATED"/>
    <property type="match status" value="1"/>
</dbReference>
<comment type="similarity">
    <text evidence="2 9">Belongs to the dicarboxylate/amino acid:cation symporter (DAACS) (TC 2.A.23) family.</text>
</comment>
<dbReference type="EMBL" id="WJQU01003512">
    <property type="protein sequence ID" value="KAJ6624274.1"/>
    <property type="molecule type" value="Genomic_DNA"/>
</dbReference>
<protein>
    <recommendedName>
        <fullName evidence="9">Amino acid transporter</fullName>
    </recommendedName>
</protein>
<feature type="transmembrane region" description="Helical" evidence="9">
    <location>
        <begin position="241"/>
        <end position="262"/>
    </location>
</feature>
<evidence type="ECO:0000256" key="2">
    <source>
        <dbReference type="ARBA" id="ARBA00006148"/>
    </source>
</evidence>
<evidence type="ECO:0000256" key="9">
    <source>
        <dbReference type="RuleBase" id="RU361216"/>
    </source>
</evidence>
<keyword evidence="5 9" id="KW-0769">Symport</keyword>
<keyword evidence="11" id="KW-1185">Reference proteome</keyword>
<sequence length="495" mass="53594">ASVHIDVTKPTKKMNRKSLLKLIKSNLLVIATFTSVLLGIFVGFIIRATTTLPWSDRHVMYVNFIGDIFLQMLKSLIVPLITTSLITGIASLDLSLSRKIGGRAVAFYLTTTFFSVVLGIAIVSLIQPGVGRETDVAVGTRMEMKSTTADAMLDLLRNLFPPNIIQACIEHYATELKPPENHANETEISDYEISGHFVPGVNIIGLVVISVVFGIALSVLQSEATFLISMIGEVYRVTMKITGWAIALSPVGIFFLVVSQIIEMVNVGDVAQKLGFYFFTVVLGCVLQGFVILPIIYYVSTRKNPFQFIKGISQALVTAFATSSSSATMPITLKCIIKNNDVDENVAKFMLPIGSAINMDGTALYEAVAALFIAQLRGVELGIGELISISITATAASIGAAGIPSAGLVTMIMVLDAIGLPARDVTIILAVDWLLDRIRTVVNVMGDTFGAGIINHWCRDDISKVNEKRLSVIDPLSLFVRSQMNQSNISVNRNS</sequence>
<gene>
    <name evidence="10" type="primary">SLC1A1_4</name>
    <name evidence="10" type="ORF">Bhyg_17290</name>
</gene>
<evidence type="ECO:0000256" key="3">
    <source>
        <dbReference type="ARBA" id="ARBA00022448"/>
    </source>
</evidence>
<accession>A0A9Q0MI83</accession>